<dbReference type="EMBL" id="KI966424">
    <property type="protein sequence ID" value="EWC45748.1"/>
    <property type="molecule type" value="Genomic_DNA"/>
</dbReference>
<feature type="region of interest" description="Disordered" evidence="2">
    <location>
        <begin position="82"/>
        <end position="127"/>
    </location>
</feature>
<evidence type="ECO:0000313" key="4">
    <source>
        <dbReference type="Proteomes" id="UP000024837"/>
    </source>
</evidence>
<dbReference type="AlphaFoldDB" id="W7I0J7"/>
<accession>W7I0J7</accession>
<reference evidence="3 4" key="1">
    <citation type="submission" date="2013-05" db="EMBL/GenBank/DDBJ databases">
        <title>Drechslerella stenobrocha genome reveals carnivorous origination and mechanical trapping mechanism of predatory fungi.</title>
        <authorList>
            <person name="Liu X."/>
            <person name="Zhang W."/>
            <person name="Liu K."/>
        </authorList>
    </citation>
    <scope>NUCLEOTIDE SEQUENCE [LARGE SCALE GENOMIC DNA]</scope>
    <source>
        <strain evidence="3 4">248</strain>
    </source>
</reference>
<protein>
    <submittedName>
        <fullName evidence="3">Uncharacterized protein</fullName>
    </submittedName>
</protein>
<dbReference type="Gene3D" id="2.40.40.10">
    <property type="entry name" value="RlpA-like domain"/>
    <property type="match status" value="1"/>
</dbReference>
<organism evidence="3 4">
    <name type="scientific">Drechslerella stenobrocha 248</name>
    <dbReference type="NCBI Taxonomy" id="1043628"/>
    <lineage>
        <taxon>Eukaryota</taxon>
        <taxon>Fungi</taxon>
        <taxon>Dikarya</taxon>
        <taxon>Ascomycota</taxon>
        <taxon>Pezizomycotina</taxon>
        <taxon>Orbiliomycetes</taxon>
        <taxon>Orbiliales</taxon>
        <taxon>Orbiliaceae</taxon>
        <taxon>Drechslerella</taxon>
    </lineage>
</organism>
<dbReference type="OrthoDB" id="623670at2759"/>
<gene>
    <name evidence="3" type="ORF">DRE_05085</name>
</gene>
<name>W7I0J7_9PEZI</name>
<dbReference type="HOGENOM" id="CLU_1199801_0_0_1"/>
<dbReference type="Proteomes" id="UP000024837">
    <property type="component" value="Unassembled WGS sequence"/>
</dbReference>
<dbReference type="InterPro" id="IPR051477">
    <property type="entry name" value="Expansin_CellWall"/>
</dbReference>
<feature type="compositionally biased region" description="Low complexity" evidence="2">
    <location>
        <begin position="82"/>
        <end position="99"/>
    </location>
</feature>
<dbReference type="SUPFAM" id="SSF50685">
    <property type="entry name" value="Barwin-like endoglucanases"/>
    <property type="match status" value="1"/>
</dbReference>
<evidence type="ECO:0000256" key="1">
    <source>
        <dbReference type="ARBA" id="ARBA00022729"/>
    </source>
</evidence>
<dbReference type="InterPro" id="IPR036908">
    <property type="entry name" value="RlpA-like_sf"/>
</dbReference>
<sequence length="231" mass="23933">MAILQLAAASNPVGFMQQQQDAIVFVKQEVLEIVGYTSTVWVQPPPPSTTAEVETPKIETLVSTPEPVIVVPTEPPVAPAVPVASSTLEPEPEMTPELSLKPEPTPTPAPEPESVQGASSTGGGSGGYSGKATFYDAGLGSCGETHANSDMICALSKSTMSLTGGPNPNLNPMCGQMIRVKSASNPAGVKIKVVDTCPGCHGPYDLDLSPAAFDLLGSQLDGVIDVTWEYI</sequence>
<keyword evidence="1" id="KW-0732">Signal</keyword>
<evidence type="ECO:0000313" key="3">
    <source>
        <dbReference type="EMBL" id="EWC45748.1"/>
    </source>
</evidence>
<proteinExistence type="predicted"/>
<evidence type="ECO:0000256" key="2">
    <source>
        <dbReference type="SAM" id="MobiDB-lite"/>
    </source>
</evidence>
<keyword evidence="4" id="KW-1185">Reference proteome</keyword>
<dbReference type="PANTHER" id="PTHR31836">
    <property type="match status" value="1"/>
</dbReference>
<dbReference type="PANTHER" id="PTHR31836:SF28">
    <property type="entry name" value="SRCR DOMAIN-CONTAINING PROTEIN-RELATED"/>
    <property type="match status" value="1"/>
</dbReference>
<dbReference type="CDD" id="cd22191">
    <property type="entry name" value="DPBB_RlpA_EXP_N-like"/>
    <property type="match status" value="1"/>
</dbReference>